<gene>
    <name evidence="1" type="ORF">CHIRRI_LOCUS8609</name>
</gene>
<evidence type="ECO:0000313" key="2">
    <source>
        <dbReference type="Proteomes" id="UP001153620"/>
    </source>
</evidence>
<proteinExistence type="predicted"/>
<reference evidence="1" key="1">
    <citation type="submission" date="2022-01" db="EMBL/GenBank/DDBJ databases">
        <authorList>
            <person name="King R."/>
        </authorList>
    </citation>
    <scope>NUCLEOTIDE SEQUENCE</scope>
</reference>
<accession>A0A9N9RXH8</accession>
<sequence length="120" mass="13725">MEILVECDTNGVLDLVDGILPNYKLATKMLDDETYISTYNQNGISNLQSMLESTGNRNVRLKDGGLFLFDKSIWCRQSTTAQVDERYLNVISRNFYRNNIISNGRDIKNIRNALISNEIL</sequence>
<protein>
    <submittedName>
        <fullName evidence="1">Uncharacterized protein</fullName>
    </submittedName>
</protein>
<keyword evidence="2" id="KW-1185">Reference proteome</keyword>
<evidence type="ECO:0000313" key="1">
    <source>
        <dbReference type="EMBL" id="CAG9805740.1"/>
    </source>
</evidence>
<organism evidence="1 2">
    <name type="scientific">Chironomus riparius</name>
    <dbReference type="NCBI Taxonomy" id="315576"/>
    <lineage>
        <taxon>Eukaryota</taxon>
        <taxon>Metazoa</taxon>
        <taxon>Ecdysozoa</taxon>
        <taxon>Arthropoda</taxon>
        <taxon>Hexapoda</taxon>
        <taxon>Insecta</taxon>
        <taxon>Pterygota</taxon>
        <taxon>Neoptera</taxon>
        <taxon>Endopterygota</taxon>
        <taxon>Diptera</taxon>
        <taxon>Nematocera</taxon>
        <taxon>Chironomoidea</taxon>
        <taxon>Chironomidae</taxon>
        <taxon>Chironominae</taxon>
        <taxon>Chironomus</taxon>
    </lineage>
</organism>
<name>A0A9N9RXH8_9DIPT</name>
<dbReference type="EMBL" id="OU895878">
    <property type="protein sequence ID" value="CAG9805740.1"/>
    <property type="molecule type" value="Genomic_DNA"/>
</dbReference>
<reference evidence="1" key="2">
    <citation type="submission" date="2022-10" db="EMBL/GenBank/DDBJ databases">
        <authorList>
            <consortium name="ENA_rothamsted_submissions"/>
            <consortium name="culmorum"/>
            <person name="King R."/>
        </authorList>
    </citation>
    <scope>NUCLEOTIDE SEQUENCE</scope>
</reference>
<dbReference type="AlphaFoldDB" id="A0A9N9RXH8"/>
<dbReference type="Proteomes" id="UP001153620">
    <property type="component" value="Chromosome 2"/>
</dbReference>